<name>A0A0C5H2D9_VIBPH</name>
<dbReference type="EMBL" id="KP688397">
    <property type="protein sequence ID" value="AJP18344.1"/>
    <property type="molecule type" value="Genomic_DNA"/>
</dbReference>
<organism evidence="1">
    <name type="scientific">Vibrio parahaemolyticus</name>
    <dbReference type="NCBI Taxonomy" id="670"/>
    <lineage>
        <taxon>Bacteria</taxon>
        <taxon>Pseudomonadati</taxon>
        <taxon>Pseudomonadota</taxon>
        <taxon>Gammaproteobacteria</taxon>
        <taxon>Vibrionales</taxon>
        <taxon>Vibrionaceae</taxon>
        <taxon>Vibrio</taxon>
    </lineage>
</organism>
<gene>
    <name evidence="1" type="ORF">pVPH1_0171</name>
</gene>
<keyword evidence="1" id="KW-0614">Plasmid</keyword>
<accession>A0A0C5H2D9</accession>
<protein>
    <submittedName>
        <fullName evidence="1">Uncharacterized protein</fullName>
    </submittedName>
</protein>
<evidence type="ECO:0000313" key="1">
    <source>
        <dbReference type="EMBL" id="AJP18344.1"/>
    </source>
</evidence>
<proteinExistence type="predicted"/>
<reference evidence="1" key="1">
    <citation type="journal article" date="2015" name="Antimicrob. Agents Chemother.">
        <title>Complete nucleotide sequence of a conjugative plasmid carrying bla(PER-1).</title>
        <authorList>
            <person name="Li R."/>
            <person name="Wong M.H."/>
            <person name="Zhou Y."/>
            <person name="Chan E.W."/>
            <person name="Chen S."/>
        </authorList>
    </citation>
    <scope>NUCLEOTIDE SEQUENCE</scope>
    <source>
        <strain evidence="1">V36</strain>
        <plasmid evidence="1">pVPH1</plasmid>
    </source>
</reference>
<sequence length="40" mass="4686">MTRFFAEQNSRLLKINTKNLKNPKDAISHELSSLDLLKDR</sequence>
<dbReference type="AlphaFoldDB" id="A0A0C5H2D9"/>
<geneLocation type="plasmid" evidence="1">
    <name>pVPH1</name>
</geneLocation>